<dbReference type="AlphaFoldDB" id="A0AAJ0BKY5"/>
<name>A0AAJ0BKY5_9PEZI</name>
<feature type="compositionally biased region" description="Polar residues" evidence="1">
    <location>
        <begin position="15"/>
        <end position="28"/>
    </location>
</feature>
<dbReference type="Proteomes" id="UP001239445">
    <property type="component" value="Unassembled WGS sequence"/>
</dbReference>
<dbReference type="EMBL" id="MU839828">
    <property type="protein sequence ID" value="KAK1758767.1"/>
    <property type="molecule type" value="Genomic_DNA"/>
</dbReference>
<evidence type="ECO:0000313" key="3">
    <source>
        <dbReference type="Proteomes" id="UP001239445"/>
    </source>
</evidence>
<comment type="caution">
    <text evidence="2">The sequence shown here is derived from an EMBL/GenBank/DDBJ whole genome shotgun (WGS) entry which is preliminary data.</text>
</comment>
<accession>A0AAJ0BKY5</accession>
<feature type="region of interest" description="Disordered" evidence="1">
    <location>
        <begin position="15"/>
        <end position="48"/>
    </location>
</feature>
<evidence type="ECO:0000313" key="2">
    <source>
        <dbReference type="EMBL" id="KAK1758767.1"/>
    </source>
</evidence>
<reference evidence="2" key="1">
    <citation type="submission" date="2023-06" db="EMBL/GenBank/DDBJ databases">
        <title>Genome-scale phylogeny and comparative genomics of the fungal order Sordariales.</title>
        <authorList>
            <consortium name="Lawrence Berkeley National Laboratory"/>
            <person name="Hensen N."/>
            <person name="Bonometti L."/>
            <person name="Westerberg I."/>
            <person name="Brannstrom I.O."/>
            <person name="Guillou S."/>
            <person name="Cros-Aarteil S."/>
            <person name="Calhoun S."/>
            <person name="Haridas S."/>
            <person name="Kuo A."/>
            <person name="Mondo S."/>
            <person name="Pangilinan J."/>
            <person name="Riley R."/>
            <person name="Labutti K."/>
            <person name="Andreopoulos B."/>
            <person name="Lipzen A."/>
            <person name="Chen C."/>
            <person name="Yanf M."/>
            <person name="Daum C."/>
            <person name="Ng V."/>
            <person name="Clum A."/>
            <person name="Steindorff A."/>
            <person name="Ohm R."/>
            <person name="Martin F."/>
            <person name="Silar P."/>
            <person name="Natvig D."/>
            <person name="Lalanne C."/>
            <person name="Gautier V."/>
            <person name="Ament-Velasquez S.L."/>
            <person name="Kruys A."/>
            <person name="Hutchinson M.I."/>
            <person name="Powell A.J."/>
            <person name="Barry K."/>
            <person name="Miller A.N."/>
            <person name="Grigoriev I.V."/>
            <person name="Debuchy R."/>
            <person name="Gladieux P."/>
            <person name="Thoren M.H."/>
            <person name="Johannesson H."/>
        </authorList>
    </citation>
    <scope>NUCLEOTIDE SEQUENCE</scope>
    <source>
        <strain evidence="2">PSN4</strain>
    </source>
</reference>
<evidence type="ECO:0000256" key="1">
    <source>
        <dbReference type="SAM" id="MobiDB-lite"/>
    </source>
</evidence>
<proteinExistence type="predicted"/>
<sequence>MRVTSACLPVQRPNTAKSVGCANSPSEGSRQHGAGGLQAGRPHISESRSRPVARGWMVRIAGRWRVYLVASSKCLTAAVSTCVSGTERYLLSNHTRAGVQHASNSLSLSMLHPWERHALLSGCTSRLVAPRLLRFRTAVNLPVYDAYPDLFQDRAATEVDEESRCWKIGFPTRDTMPAPRTIRTLASLYLTPASRLAVSKTPASIPSTPSLPPSSHVLIPLHSLSLFAPALPAYAGLRTEQTRYTPPGSRSRLDALKTARRCRSGQCSPHRLKTIAAQR</sequence>
<organism evidence="2 3">
    <name type="scientific">Echria macrotheca</name>
    <dbReference type="NCBI Taxonomy" id="438768"/>
    <lineage>
        <taxon>Eukaryota</taxon>
        <taxon>Fungi</taxon>
        <taxon>Dikarya</taxon>
        <taxon>Ascomycota</taxon>
        <taxon>Pezizomycotina</taxon>
        <taxon>Sordariomycetes</taxon>
        <taxon>Sordariomycetidae</taxon>
        <taxon>Sordariales</taxon>
        <taxon>Schizotheciaceae</taxon>
        <taxon>Echria</taxon>
    </lineage>
</organism>
<protein>
    <submittedName>
        <fullName evidence="2">Uncharacterized protein</fullName>
    </submittedName>
</protein>
<gene>
    <name evidence="2" type="ORF">QBC47DRAFT_95522</name>
</gene>
<keyword evidence="3" id="KW-1185">Reference proteome</keyword>